<dbReference type="GeneID" id="20671542"/>
<dbReference type="eggNOG" id="ENOG502SRRV">
    <property type="taxonomic scope" value="Eukaryota"/>
</dbReference>
<dbReference type="KEGG" id="hir:HETIRDRAFT_330027"/>
<reference evidence="1 2" key="1">
    <citation type="journal article" date="2012" name="New Phytol.">
        <title>Insight into trade-off between wood decay and parasitism from the genome of a fungal forest pathogen.</title>
        <authorList>
            <person name="Olson A."/>
            <person name="Aerts A."/>
            <person name="Asiegbu F."/>
            <person name="Belbahri L."/>
            <person name="Bouzid O."/>
            <person name="Broberg A."/>
            <person name="Canback B."/>
            <person name="Coutinho P.M."/>
            <person name="Cullen D."/>
            <person name="Dalman K."/>
            <person name="Deflorio G."/>
            <person name="van Diepen L.T."/>
            <person name="Dunand C."/>
            <person name="Duplessis S."/>
            <person name="Durling M."/>
            <person name="Gonthier P."/>
            <person name="Grimwood J."/>
            <person name="Fossdal C.G."/>
            <person name="Hansson D."/>
            <person name="Henrissat B."/>
            <person name="Hietala A."/>
            <person name="Himmelstrand K."/>
            <person name="Hoffmeister D."/>
            <person name="Hogberg N."/>
            <person name="James T.Y."/>
            <person name="Karlsson M."/>
            <person name="Kohler A."/>
            <person name="Kues U."/>
            <person name="Lee Y.H."/>
            <person name="Lin Y.C."/>
            <person name="Lind M."/>
            <person name="Lindquist E."/>
            <person name="Lombard V."/>
            <person name="Lucas S."/>
            <person name="Lunden K."/>
            <person name="Morin E."/>
            <person name="Murat C."/>
            <person name="Park J."/>
            <person name="Raffaello T."/>
            <person name="Rouze P."/>
            <person name="Salamov A."/>
            <person name="Schmutz J."/>
            <person name="Solheim H."/>
            <person name="Stahlberg J."/>
            <person name="Velez H."/>
            <person name="de Vries R.P."/>
            <person name="Wiebenga A."/>
            <person name="Woodward S."/>
            <person name="Yakovlev I."/>
            <person name="Garbelotto M."/>
            <person name="Martin F."/>
            <person name="Grigoriev I.V."/>
            <person name="Stenlid J."/>
        </authorList>
    </citation>
    <scope>NUCLEOTIDE SEQUENCE [LARGE SCALE GENOMIC DNA]</scope>
    <source>
        <strain evidence="1 2">TC 32-1</strain>
    </source>
</reference>
<sequence length="165" mass="17183">FEVTAPAKGDKWVNGQTYPVSWEKGLFDGVDTFDIELSRMSKSGLILVAKDVQSIIGTVNLAIQSVPEADDYFLFFLNSTHGVMYGNSLPFSITSSSSGSSSPNIDATKPTVTISGGPNPTAAWATTFPPSANGVRALKLEGVTTGLVATVTVGLGLIGGAWVVL</sequence>
<accession>W4JQ09</accession>
<evidence type="ECO:0000313" key="2">
    <source>
        <dbReference type="Proteomes" id="UP000030671"/>
    </source>
</evidence>
<dbReference type="HOGENOM" id="CLU_115517_0_0_1"/>
<dbReference type="EMBL" id="KI925465">
    <property type="protein sequence ID" value="ETW75652.1"/>
    <property type="molecule type" value="Genomic_DNA"/>
</dbReference>
<proteinExistence type="predicted"/>
<organism evidence="1 2">
    <name type="scientific">Heterobasidion irregulare (strain TC 32-1)</name>
    <dbReference type="NCBI Taxonomy" id="747525"/>
    <lineage>
        <taxon>Eukaryota</taxon>
        <taxon>Fungi</taxon>
        <taxon>Dikarya</taxon>
        <taxon>Basidiomycota</taxon>
        <taxon>Agaricomycotina</taxon>
        <taxon>Agaricomycetes</taxon>
        <taxon>Russulales</taxon>
        <taxon>Bondarzewiaceae</taxon>
        <taxon>Heterobasidion</taxon>
        <taxon>Heterobasidion annosum species complex</taxon>
    </lineage>
</organism>
<feature type="non-terminal residue" evidence="1">
    <location>
        <position position="1"/>
    </location>
</feature>
<keyword evidence="2" id="KW-1185">Reference proteome</keyword>
<name>W4JQ09_HETIT</name>
<dbReference type="RefSeq" id="XP_009551918.1">
    <property type="nucleotide sequence ID" value="XM_009553623.1"/>
</dbReference>
<dbReference type="AlphaFoldDB" id="W4JQ09"/>
<dbReference type="OrthoDB" id="2581067at2759"/>
<protein>
    <submittedName>
        <fullName evidence="1">Uncharacterized protein</fullName>
    </submittedName>
</protein>
<dbReference type="Proteomes" id="UP000030671">
    <property type="component" value="Unassembled WGS sequence"/>
</dbReference>
<evidence type="ECO:0000313" key="1">
    <source>
        <dbReference type="EMBL" id="ETW75652.1"/>
    </source>
</evidence>
<gene>
    <name evidence="1" type="ORF">HETIRDRAFT_330027</name>
</gene>
<dbReference type="InParanoid" id="W4JQ09"/>